<dbReference type="PANTHER" id="PTHR45706">
    <property type="entry name" value="TYROSINE-PROTEIN PHOSPHATASE"/>
    <property type="match status" value="1"/>
</dbReference>
<feature type="compositionally biased region" description="Basic and acidic residues" evidence="1">
    <location>
        <begin position="920"/>
        <end position="929"/>
    </location>
</feature>
<evidence type="ECO:0000259" key="3">
    <source>
        <dbReference type="PROSITE" id="PS50056"/>
    </source>
</evidence>
<feature type="domain" description="Tyrosine specific protein phosphatases" evidence="3">
    <location>
        <begin position="992"/>
        <end position="1065"/>
    </location>
</feature>
<feature type="compositionally biased region" description="Polar residues" evidence="1">
    <location>
        <begin position="979"/>
        <end position="1003"/>
    </location>
</feature>
<feature type="region of interest" description="Disordered" evidence="1">
    <location>
        <begin position="920"/>
        <end position="1003"/>
    </location>
</feature>
<dbReference type="InterPro" id="IPR000242">
    <property type="entry name" value="PTP_cat"/>
</dbReference>
<dbReference type="GO" id="GO:0004725">
    <property type="term" value="F:protein tyrosine phosphatase activity"/>
    <property type="evidence" value="ECO:0007669"/>
    <property type="project" value="InterPro"/>
</dbReference>
<dbReference type="InterPro" id="IPR019748">
    <property type="entry name" value="FERM_central"/>
</dbReference>
<reference evidence="5" key="1">
    <citation type="submission" date="2022-11" db="UniProtKB">
        <authorList>
            <consortium name="WormBaseParasite"/>
        </authorList>
    </citation>
    <scope>IDENTIFICATION</scope>
</reference>
<dbReference type="SMART" id="SM00194">
    <property type="entry name" value="PTPc"/>
    <property type="match status" value="1"/>
</dbReference>
<evidence type="ECO:0000256" key="1">
    <source>
        <dbReference type="SAM" id="MobiDB-lite"/>
    </source>
</evidence>
<dbReference type="Pfam" id="PF00102">
    <property type="entry name" value="Y_phosphatase"/>
    <property type="match status" value="2"/>
</dbReference>
<dbReference type="InterPro" id="IPR003595">
    <property type="entry name" value="Tyr_Pase_cat"/>
</dbReference>
<dbReference type="PRINTS" id="PR00700">
    <property type="entry name" value="PRTYPHPHTASE"/>
</dbReference>
<feature type="region of interest" description="Disordered" evidence="1">
    <location>
        <begin position="504"/>
        <end position="538"/>
    </location>
</feature>
<evidence type="ECO:0000313" key="5">
    <source>
        <dbReference type="WBParaSite" id="scf7180000423089.g10196"/>
    </source>
</evidence>
<dbReference type="WBParaSite" id="scf7180000423089.g10196">
    <property type="protein sequence ID" value="scf7180000423089.g10196"/>
    <property type="gene ID" value="scf7180000423089.g10196"/>
</dbReference>
<dbReference type="PANTHER" id="PTHR45706:SF1">
    <property type="entry name" value="PEZ, ISOFORM A"/>
    <property type="match status" value="1"/>
</dbReference>
<keyword evidence="4" id="KW-1185">Reference proteome</keyword>
<feature type="compositionally biased region" description="Basic and acidic residues" evidence="1">
    <location>
        <begin position="948"/>
        <end position="962"/>
    </location>
</feature>
<sequence>MKATDTEKRMMRWIEPGRPIRRQLERWACRRGQKWAVNLAILHACSNVSSRLIRIIKANFLECLRCSLCTTRSIYYTLLKWDVLQGERFSVDLDKCINLAAYQLQIEFPDFRPTVQHLKMLSLLPQVEVQQCEGYGEETFFCKDGNSLEEITLGCSLDWIFVIRRPSGTTQKFRWEEVRELVANKRKLSIKCGENLVTSVFYFEDNEMCNYVSTVLSWKWRHARTDALQQRSARLSVQNLQGALPSFSQAPGSFTRRSNTNVNSVRPNSEMIVGSEFTAGGASQFIPPQPSTPQLTIRTDQNSQSTVNSIQSCNPIRPPQTNSALSASRSISIGKILPPASADFMSGGSTSSSALPFIRTQLTNVTDKVSPPVAGTCSSSASTFYVPAVPLQFPGTAVQQQKTSNGSQEDWLRHEQHEVLKRMLTERRRLNKIGSSPEINTLGKSVSAASGAKCKKHQIGGAMNANNFVSDVNNFSLTRKIFTSTPDLHSARLNQQQQLASFQLLQQQQPQSQPQTPLLPPSQMNGSGGHRIVPGQTSLSSVVYPPPIAGNVNLLPPYCPPSSTATSHHNINPDVGSSSNTSFYLQNSPIALRNGTFSQGQVIDENGQQQTIIYPIPPDAASYVQPPPSSTSIMEQILQQSPQLGHVSALQIPPQLTVQGYPPTTNSPPSPAAIPLQEESRRSSPKSNATSSHSETQMTNNGVNNSVDQSKSLPEFAEIEFSGIPAKSLSADYSVAVRSHNLVRNRGSKIYPYNENRLKLAVTNSNPDGYINASEVVVPIGRNIQLRYVISQAPIQKTIEDFWQMVWQTGARLIVMLVNPHQVNKNDTIPSYIPSQAKAKLTVGDFFLRLKNVSQPAQMQMFQQTTTFTLARHGERRTIYHLYCADFTEQGVPSSMDTFIGLIDAASCLKRHIQNEIKTKEDHNKDLNDAKGTSSSVVVSKSNSNTSKDSRSSDASRCERAQSSESGGWARKKLRFDQNGASNKHASNSSPKHQQQSIDVQQQNASQGPLTIIQCTDGGSDSGLYLLSEVLIRSMENNITLEVAQLLRDLRYQRMSLVKNPQQYKFIYDLVAFYERKNRLV</sequence>
<dbReference type="PROSITE" id="PS50056">
    <property type="entry name" value="TYR_PHOSPHATASE_2"/>
    <property type="match status" value="1"/>
</dbReference>
<dbReference type="InterPro" id="IPR000387">
    <property type="entry name" value="Tyr_Pase_dom"/>
</dbReference>
<accession>A0A915P6U3</accession>
<dbReference type="Pfam" id="PF00373">
    <property type="entry name" value="FERM_M"/>
    <property type="match status" value="1"/>
</dbReference>
<proteinExistence type="predicted"/>
<dbReference type="InterPro" id="IPR011993">
    <property type="entry name" value="PH-like_dom_sf"/>
</dbReference>
<feature type="region of interest" description="Disordered" evidence="1">
    <location>
        <begin position="248"/>
        <end position="267"/>
    </location>
</feature>
<dbReference type="Gene3D" id="3.90.190.10">
    <property type="entry name" value="Protein tyrosine phosphatase superfamily"/>
    <property type="match status" value="1"/>
</dbReference>
<dbReference type="CDD" id="cd14473">
    <property type="entry name" value="FERM_B-lobe"/>
    <property type="match status" value="1"/>
</dbReference>
<evidence type="ECO:0000259" key="2">
    <source>
        <dbReference type="PROSITE" id="PS50055"/>
    </source>
</evidence>
<dbReference type="InterPro" id="IPR014352">
    <property type="entry name" value="FERM/acyl-CoA-bd_prot_sf"/>
</dbReference>
<dbReference type="InterPro" id="IPR029021">
    <property type="entry name" value="Prot-tyrosine_phosphatase-like"/>
</dbReference>
<feature type="compositionally biased region" description="Polar residues" evidence="1">
    <location>
        <begin position="685"/>
        <end position="709"/>
    </location>
</feature>
<feature type="domain" description="Tyrosine-protein phosphatase" evidence="2">
    <location>
        <begin position="717"/>
        <end position="1074"/>
    </location>
</feature>
<dbReference type="Proteomes" id="UP000887560">
    <property type="component" value="Unplaced"/>
</dbReference>
<organism evidence="4 5">
    <name type="scientific">Meloidogyne floridensis</name>
    <dbReference type="NCBI Taxonomy" id="298350"/>
    <lineage>
        <taxon>Eukaryota</taxon>
        <taxon>Metazoa</taxon>
        <taxon>Ecdysozoa</taxon>
        <taxon>Nematoda</taxon>
        <taxon>Chromadorea</taxon>
        <taxon>Rhabditida</taxon>
        <taxon>Tylenchina</taxon>
        <taxon>Tylenchomorpha</taxon>
        <taxon>Tylenchoidea</taxon>
        <taxon>Meloidogynidae</taxon>
        <taxon>Meloidogyninae</taxon>
        <taxon>Meloidogyne</taxon>
    </lineage>
</organism>
<dbReference type="SUPFAM" id="SSF52799">
    <property type="entry name" value="(Phosphotyrosine protein) phosphatases II"/>
    <property type="match status" value="1"/>
</dbReference>
<feature type="region of interest" description="Disordered" evidence="1">
    <location>
        <begin position="300"/>
        <end position="325"/>
    </location>
</feature>
<dbReference type="PROSITE" id="PS50055">
    <property type="entry name" value="TYR_PHOSPHATASE_PTP"/>
    <property type="match status" value="1"/>
</dbReference>
<dbReference type="SMART" id="SM00404">
    <property type="entry name" value="PTPc_motif"/>
    <property type="match status" value="1"/>
</dbReference>
<name>A0A915P6U3_9BILA</name>
<feature type="compositionally biased region" description="Low complexity" evidence="1">
    <location>
        <begin position="504"/>
        <end position="516"/>
    </location>
</feature>
<dbReference type="InterPro" id="IPR035963">
    <property type="entry name" value="FERM_2"/>
</dbReference>
<dbReference type="SUPFAM" id="SSF47031">
    <property type="entry name" value="Second domain of FERM"/>
    <property type="match status" value="1"/>
</dbReference>
<evidence type="ECO:0000313" key="4">
    <source>
        <dbReference type="Proteomes" id="UP000887560"/>
    </source>
</evidence>
<dbReference type="Gene3D" id="2.30.29.30">
    <property type="entry name" value="Pleckstrin-homology domain (PH domain)/Phosphotyrosine-binding domain (PTB)"/>
    <property type="match status" value="1"/>
</dbReference>
<feature type="compositionally biased region" description="Low complexity" evidence="1">
    <location>
        <begin position="933"/>
        <end position="947"/>
    </location>
</feature>
<dbReference type="SUPFAM" id="SSF50729">
    <property type="entry name" value="PH domain-like"/>
    <property type="match status" value="1"/>
</dbReference>
<protein>
    <submittedName>
        <fullName evidence="5">Uncharacterized protein</fullName>
    </submittedName>
</protein>
<dbReference type="Gene3D" id="1.20.80.10">
    <property type="match status" value="1"/>
</dbReference>
<dbReference type="AlphaFoldDB" id="A0A915P6U3"/>
<feature type="region of interest" description="Disordered" evidence="1">
    <location>
        <begin position="656"/>
        <end position="709"/>
    </location>
</feature>